<reference evidence="8 9" key="1">
    <citation type="submission" date="2016-10" db="EMBL/GenBank/DDBJ databases">
        <authorList>
            <person name="de Groot N.N."/>
        </authorList>
    </citation>
    <scope>NUCLEOTIDE SEQUENCE [LARGE SCALE GENOMIC DNA]</scope>
    <source>
        <strain evidence="8 9">HL3</strain>
    </source>
</reference>
<keyword evidence="3 7" id="KW-0698">rRNA processing</keyword>
<dbReference type="InterPro" id="IPR023397">
    <property type="entry name" value="SAM-dep_MeTrfase_MraW_recog"/>
</dbReference>
<keyword evidence="5 7" id="KW-0808">Transferase</keyword>
<name>A0A1I1QSM1_9GAMM</name>
<dbReference type="Proteomes" id="UP000198611">
    <property type="component" value="Unassembled WGS sequence"/>
</dbReference>
<dbReference type="Gene3D" id="3.40.50.150">
    <property type="entry name" value="Vaccinia Virus protein VP39"/>
    <property type="match status" value="1"/>
</dbReference>
<evidence type="ECO:0000256" key="7">
    <source>
        <dbReference type="HAMAP-Rule" id="MF_01007"/>
    </source>
</evidence>
<dbReference type="OrthoDB" id="9806637at2"/>
<dbReference type="SUPFAM" id="SSF53335">
    <property type="entry name" value="S-adenosyl-L-methionine-dependent methyltransferases"/>
    <property type="match status" value="1"/>
</dbReference>
<dbReference type="GO" id="GO:0005737">
    <property type="term" value="C:cytoplasm"/>
    <property type="evidence" value="ECO:0007669"/>
    <property type="project" value="UniProtKB-SubCell"/>
</dbReference>
<feature type="binding site" evidence="7">
    <location>
        <position position="100"/>
    </location>
    <ligand>
        <name>S-adenosyl-L-methionine</name>
        <dbReference type="ChEBI" id="CHEBI:59789"/>
    </ligand>
</feature>
<evidence type="ECO:0000256" key="4">
    <source>
        <dbReference type="ARBA" id="ARBA00022603"/>
    </source>
</evidence>
<evidence type="ECO:0000256" key="5">
    <source>
        <dbReference type="ARBA" id="ARBA00022679"/>
    </source>
</evidence>
<feature type="binding site" evidence="7">
    <location>
        <position position="78"/>
    </location>
    <ligand>
        <name>S-adenosyl-L-methionine</name>
        <dbReference type="ChEBI" id="CHEBI:59789"/>
    </ligand>
</feature>
<feature type="binding site" evidence="7">
    <location>
        <position position="52"/>
    </location>
    <ligand>
        <name>S-adenosyl-L-methionine</name>
        <dbReference type="ChEBI" id="CHEBI:59789"/>
    </ligand>
</feature>
<keyword evidence="2 7" id="KW-0963">Cytoplasm</keyword>
<dbReference type="GO" id="GO:0071424">
    <property type="term" value="F:rRNA (cytosine-N4-)-methyltransferase activity"/>
    <property type="evidence" value="ECO:0007669"/>
    <property type="project" value="UniProtKB-UniRule"/>
</dbReference>
<comment type="subcellular location">
    <subcellularLocation>
        <location evidence="7">Cytoplasm</location>
    </subcellularLocation>
</comment>
<evidence type="ECO:0000313" key="8">
    <source>
        <dbReference type="EMBL" id="SFD25116.1"/>
    </source>
</evidence>
<dbReference type="AlphaFoldDB" id="A0A1I1QSM1"/>
<evidence type="ECO:0000313" key="9">
    <source>
        <dbReference type="Proteomes" id="UP000198611"/>
    </source>
</evidence>
<dbReference type="SUPFAM" id="SSF81799">
    <property type="entry name" value="Putative methyltransferase TM0872, insert domain"/>
    <property type="match status" value="1"/>
</dbReference>
<accession>A0A1I1QSM1</accession>
<evidence type="ECO:0000256" key="6">
    <source>
        <dbReference type="ARBA" id="ARBA00022691"/>
    </source>
</evidence>
<dbReference type="PIRSF" id="PIRSF004486">
    <property type="entry name" value="MraW"/>
    <property type="match status" value="1"/>
</dbReference>
<keyword evidence="9" id="KW-1185">Reference proteome</keyword>
<dbReference type="Pfam" id="PF01795">
    <property type="entry name" value="Methyltransf_5"/>
    <property type="match status" value="1"/>
</dbReference>
<feature type="binding site" evidence="7">
    <location>
        <begin position="32"/>
        <end position="34"/>
    </location>
    <ligand>
        <name>S-adenosyl-L-methionine</name>
        <dbReference type="ChEBI" id="CHEBI:59789"/>
    </ligand>
</feature>
<gene>
    <name evidence="7" type="primary">rsmH</name>
    <name evidence="8" type="ORF">SAMN05660831_01270</name>
</gene>
<comment type="catalytic activity">
    <reaction evidence="7">
        <text>cytidine(1402) in 16S rRNA + S-adenosyl-L-methionine = N(4)-methylcytidine(1402) in 16S rRNA + S-adenosyl-L-homocysteine + H(+)</text>
        <dbReference type="Rhea" id="RHEA:42928"/>
        <dbReference type="Rhea" id="RHEA-COMP:10286"/>
        <dbReference type="Rhea" id="RHEA-COMP:10287"/>
        <dbReference type="ChEBI" id="CHEBI:15378"/>
        <dbReference type="ChEBI" id="CHEBI:57856"/>
        <dbReference type="ChEBI" id="CHEBI:59789"/>
        <dbReference type="ChEBI" id="CHEBI:74506"/>
        <dbReference type="ChEBI" id="CHEBI:82748"/>
        <dbReference type="EC" id="2.1.1.199"/>
    </reaction>
</comment>
<feature type="binding site" evidence="7">
    <location>
        <position position="107"/>
    </location>
    <ligand>
        <name>S-adenosyl-L-methionine</name>
        <dbReference type="ChEBI" id="CHEBI:59789"/>
    </ligand>
</feature>
<protein>
    <recommendedName>
        <fullName evidence="7">Ribosomal RNA small subunit methyltransferase H</fullName>
        <ecNumber evidence="7">2.1.1.199</ecNumber>
    </recommendedName>
    <alternativeName>
        <fullName evidence="7">16S rRNA m(4)C1402 methyltransferase</fullName>
    </alternativeName>
    <alternativeName>
        <fullName evidence="7">rRNA (cytosine-N(4)-)-methyltransferase RsmH</fullName>
    </alternativeName>
</protein>
<proteinExistence type="inferred from homology"/>
<dbReference type="FunFam" id="1.10.150.170:FF:000001">
    <property type="entry name" value="Ribosomal RNA small subunit methyltransferase H"/>
    <property type="match status" value="1"/>
</dbReference>
<sequence length="307" mass="33828">MGGHRPVLCDAALQALAIRSDGLYVDGTYGRGGHAAAILEHLGPEGRLWVVDRDPEAVAAAREQLGEDARVTIIADSFAHLGEHLTAVDLNGSVDGILLDLGVSSPQLDQGERGFSFRHDGPLDMRMDPTRGEDAASWLARVEEKELVRVLRDYGEERFARRIARAIVAAREEEPITTTGRLAALIAEAVPRREPGRDPATRTFQALRIAINDELGELDRVLPVALEALTRGGRLAIISFHSLEDRRVKRFMRDEARGDAPPDMPLREDQIRRRLTLVGGARRAGEAEVDENPRARSAVLRVAERRD</sequence>
<keyword evidence="6 7" id="KW-0949">S-adenosyl-L-methionine</keyword>
<dbReference type="InterPro" id="IPR029063">
    <property type="entry name" value="SAM-dependent_MTases_sf"/>
</dbReference>
<dbReference type="PANTHER" id="PTHR11265:SF0">
    <property type="entry name" value="12S RRNA N4-METHYLCYTIDINE METHYLTRANSFERASE"/>
    <property type="match status" value="1"/>
</dbReference>
<evidence type="ECO:0000256" key="3">
    <source>
        <dbReference type="ARBA" id="ARBA00022552"/>
    </source>
</evidence>
<dbReference type="GO" id="GO:0070475">
    <property type="term" value="P:rRNA base methylation"/>
    <property type="evidence" value="ECO:0007669"/>
    <property type="project" value="UniProtKB-UniRule"/>
</dbReference>
<dbReference type="EC" id="2.1.1.199" evidence="7"/>
<dbReference type="PANTHER" id="PTHR11265">
    <property type="entry name" value="S-ADENOSYL-METHYLTRANSFERASE MRAW"/>
    <property type="match status" value="1"/>
</dbReference>
<evidence type="ECO:0000256" key="1">
    <source>
        <dbReference type="ARBA" id="ARBA00010396"/>
    </source>
</evidence>
<comment type="similarity">
    <text evidence="1 7">Belongs to the methyltransferase superfamily. RsmH family.</text>
</comment>
<dbReference type="Gene3D" id="1.10.150.170">
    <property type="entry name" value="Putative methyltransferase TM0872, insert domain"/>
    <property type="match status" value="1"/>
</dbReference>
<dbReference type="EMBL" id="FOMJ01000003">
    <property type="protein sequence ID" value="SFD25116.1"/>
    <property type="molecule type" value="Genomic_DNA"/>
</dbReference>
<dbReference type="RefSeq" id="WP_093427924.1">
    <property type="nucleotide sequence ID" value="NZ_FOMJ01000003.1"/>
</dbReference>
<organism evidence="8 9">
    <name type="scientific">Thiohalospira halophila DSM 15071</name>
    <dbReference type="NCBI Taxonomy" id="1123397"/>
    <lineage>
        <taxon>Bacteria</taxon>
        <taxon>Pseudomonadati</taxon>
        <taxon>Pseudomonadota</taxon>
        <taxon>Gammaproteobacteria</taxon>
        <taxon>Thiohalospirales</taxon>
        <taxon>Thiohalospiraceae</taxon>
        <taxon>Thiohalospira</taxon>
    </lineage>
</organism>
<comment type="function">
    <text evidence="7">Specifically methylates the N4 position of cytidine in position 1402 (C1402) of 16S rRNA.</text>
</comment>
<keyword evidence="4 7" id="KW-0489">Methyltransferase</keyword>
<dbReference type="HAMAP" id="MF_01007">
    <property type="entry name" value="16SrRNA_methyltr_H"/>
    <property type="match status" value="1"/>
</dbReference>
<dbReference type="STRING" id="1123397.SAMN05660831_01270"/>
<evidence type="ECO:0000256" key="2">
    <source>
        <dbReference type="ARBA" id="ARBA00022490"/>
    </source>
</evidence>
<dbReference type="InterPro" id="IPR002903">
    <property type="entry name" value="RsmH"/>
</dbReference>
<dbReference type="NCBIfam" id="TIGR00006">
    <property type="entry name" value="16S rRNA (cytosine(1402)-N(4))-methyltransferase RsmH"/>
    <property type="match status" value="1"/>
</dbReference>